<feature type="region of interest" description="Disordered" evidence="9">
    <location>
        <begin position="514"/>
        <end position="579"/>
    </location>
</feature>
<dbReference type="PROSITE" id="PS51194">
    <property type="entry name" value="HELICASE_CTER"/>
    <property type="match status" value="1"/>
</dbReference>
<keyword evidence="5 8" id="KW-0067">ATP-binding</keyword>
<dbReference type="SMART" id="SM00487">
    <property type="entry name" value="DEXDc"/>
    <property type="match status" value="1"/>
</dbReference>
<evidence type="ECO:0000259" key="11">
    <source>
        <dbReference type="PROSITE" id="PS51194"/>
    </source>
</evidence>
<comment type="similarity">
    <text evidence="8">Belongs to the DEAD box helicase family.</text>
</comment>
<evidence type="ECO:0000256" key="2">
    <source>
        <dbReference type="ARBA" id="ARBA00022741"/>
    </source>
</evidence>
<protein>
    <recommendedName>
        <fullName evidence="1">RNA helicase</fullName>
        <ecNumber evidence="1">3.6.4.13</ecNumber>
    </recommendedName>
</protein>
<dbReference type="InterPro" id="IPR001650">
    <property type="entry name" value="Helicase_C-like"/>
</dbReference>
<evidence type="ECO:0000256" key="3">
    <source>
        <dbReference type="ARBA" id="ARBA00022801"/>
    </source>
</evidence>
<dbReference type="Gene3D" id="3.40.50.300">
    <property type="entry name" value="P-loop containing nucleotide triphosphate hydrolases"/>
    <property type="match status" value="2"/>
</dbReference>
<dbReference type="PANTHER" id="PTHR47958">
    <property type="entry name" value="ATP-DEPENDENT RNA HELICASE DBP3"/>
    <property type="match status" value="1"/>
</dbReference>
<feature type="compositionally biased region" description="Basic and acidic residues" evidence="9">
    <location>
        <begin position="514"/>
        <end position="526"/>
    </location>
</feature>
<accession>A0ABR3S506</accession>
<evidence type="ECO:0000256" key="4">
    <source>
        <dbReference type="ARBA" id="ARBA00022806"/>
    </source>
</evidence>
<reference evidence="13 14" key="1">
    <citation type="submission" date="2024-02" db="EMBL/GenBank/DDBJ databases">
        <title>De novo assembly and annotation of 12 fungi associated with fruit tree decline syndrome in Ontario, Canada.</title>
        <authorList>
            <person name="Sulman M."/>
            <person name="Ellouze W."/>
            <person name="Ilyukhin E."/>
        </authorList>
    </citation>
    <scope>NUCLEOTIDE SEQUENCE [LARGE SCALE GENOMIC DNA]</scope>
    <source>
        <strain evidence="13 14">M97-236</strain>
    </source>
</reference>
<evidence type="ECO:0000313" key="14">
    <source>
        <dbReference type="Proteomes" id="UP001521222"/>
    </source>
</evidence>
<dbReference type="CDD" id="cd18787">
    <property type="entry name" value="SF2_C_DEAD"/>
    <property type="match status" value="1"/>
</dbReference>
<keyword evidence="3 8" id="KW-0378">Hydrolase</keyword>
<keyword evidence="2 8" id="KW-0547">Nucleotide-binding</keyword>
<gene>
    <name evidence="13" type="ORF">SLS59_000025</name>
</gene>
<evidence type="ECO:0000256" key="7">
    <source>
        <dbReference type="PROSITE-ProRule" id="PRU00552"/>
    </source>
</evidence>
<dbReference type="Pfam" id="PF00270">
    <property type="entry name" value="DEAD"/>
    <property type="match status" value="1"/>
</dbReference>
<dbReference type="PROSITE" id="PS51192">
    <property type="entry name" value="HELICASE_ATP_BIND_1"/>
    <property type="match status" value="1"/>
</dbReference>
<evidence type="ECO:0000256" key="1">
    <source>
        <dbReference type="ARBA" id="ARBA00012552"/>
    </source>
</evidence>
<dbReference type="InterPro" id="IPR014001">
    <property type="entry name" value="Helicase_ATP-bd"/>
</dbReference>
<dbReference type="Pfam" id="PF00271">
    <property type="entry name" value="Helicase_C"/>
    <property type="match status" value="1"/>
</dbReference>
<evidence type="ECO:0000259" key="12">
    <source>
        <dbReference type="PROSITE" id="PS51195"/>
    </source>
</evidence>
<evidence type="ECO:0000256" key="5">
    <source>
        <dbReference type="ARBA" id="ARBA00022840"/>
    </source>
</evidence>
<evidence type="ECO:0000256" key="8">
    <source>
        <dbReference type="RuleBase" id="RU000492"/>
    </source>
</evidence>
<feature type="short sequence motif" description="Q motif" evidence="7">
    <location>
        <begin position="111"/>
        <end position="139"/>
    </location>
</feature>
<name>A0ABR3S506_9PLEO</name>
<evidence type="ECO:0000259" key="10">
    <source>
        <dbReference type="PROSITE" id="PS51192"/>
    </source>
</evidence>
<dbReference type="SUPFAM" id="SSF52540">
    <property type="entry name" value="P-loop containing nucleoside triphosphate hydrolases"/>
    <property type="match status" value="1"/>
</dbReference>
<dbReference type="EC" id="3.6.4.13" evidence="1"/>
<dbReference type="Proteomes" id="UP001521222">
    <property type="component" value="Unassembled WGS sequence"/>
</dbReference>
<sequence>MSEEAAAARKEQLAQDLARAKDAGWNNPIPFNYETVTGGEAPKDETRDNAAWLSDAVIYQWDDEFGDVGEPNPELEKMLFHDENLQRAGGSIKALTYEVTVEGPEKILPVREFDDAGLHPVMLENVKLCQYNSPTPIQSYCIPAVLTGHDVVAIAQTGSGKTAAFLLPILSKLMGKARQLAAPRPNPARYNPLTDRVRAEPLVLVVCPTRELACQIFDEARRLCYRTMLRPCVVYGGAPTRNQREQLEMGCDILIATPGRLMDFMQNLNLLSFRRLKFTVIDEADELLSSGWEEAMEKLFSGSDVNADADHTYLMFSATFPKSARRLAKEYMDQDYLRIKVGRVGSTHQNITQTIVYVDEREKDQALFDLIFSSEPQRTLIFVNSKRKCDIVDDFLYNKGLPCTSIHSDRTQREREDALRSFRTARCPILVATGVTARGLDVANVKHVINYDLPSTQHDGITEYVHRIGRTARIGNEGKATSFYNERNEDIAEDLVKILIESKQEVPDFLDQFKPEDTETIEWRDGTDDESDDGLGGGFGADAGGFGGGDTGGFGGDAGGFGGDAGGFGGGAEDKVDSW</sequence>
<dbReference type="PROSITE" id="PS51195">
    <property type="entry name" value="Q_MOTIF"/>
    <property type="match status" value="1"/>
</dbReference>
<dbReference type="InterPro" id="IPR011545">
    <property type="entry name" value="DEAD/DEAH_box_helicase_dom"/>
</dbReference>
<feature type="compositionally biased region" description="Gly residues" evidence="9">
    <location>
        <begin position="534"/>
        <end position="571"/>
    </location>
</feature>
<comment type="caution">
    <text evidence="13">The sequence shown here is derived from an EMBL/GenBank/DDBJ whole genome shotgun (WGS) entry which is preliminary data.</text>
</comment>
<evidence type="ECO:0000256" key="6">
    <source>
        <dbReference type="ARBA" id="ARBA00047984"/>
    </source>
</evidence>
<comment type="catalytic activity">
    <reaction evidence="6">
        <text>ATP + H2O = ADP + phosphate + H(+)</text>
        <dbReference type="Rhea" id="RHEA:13065"/>
        <dbReference type="ChEBI" id="CHEBI:15377"/>
        <dbReference type="ChEBI" id="CHEBI:15378"/>
        <dbReference type="ChEBI" id="CHEBI:30616"/>
        <dbReference type="ChEBI" id="CHEBI:43474"/>
        <dbReference type="ChEBI" id="CHEBI:456216"/>
        <dbReference type="EC" id="3.6.4.13"/>
    </reaction>
</comment>
<evidence type="ECO:0000256" key="9">
    <source>
        <dbReference type="SAM" id="MobiDB-lite"/>
    </source>
</evidence>
<feature type="domain" description="DEAD-box RNA helicase Q" evidence="12">
    <location>
        <begin position="111"/>
        <end position="139"/>
    </location>
</feature>
<feature type="domain" description="Helicase ATP-binding" evidence="10">
    <location>
        <begin position="142"/>
        <end position="338"/>
    </location>
</feature>
<dbReference type="InterPro" id="IPR027417">
    <property type="entry name" value="P-loop_NTPase"/>
</dbReference>
<evidence type="ECO:0000313" key="13">
    <source>
        <dbReference type="EMBL" id="KAL1611307.1"/>
    </source>
</evidence>
<dbReference type="InterPro" id="IPR014014">
    <property type="entry name" value="RNA_helicase_DEAD_Q_motif"/>
</dbReference>
<keyword evidence="14" id="KW-1185">Reference proteome</keyword>
<proteinExistence type="inferred from homology"/>
<dbReference type="EMBL" id="JAKIXB020000001">
    <property type="protein sequence ID" value="KAL1611307.1"/>
    <property type="molecule type" value="Genomic_DNA"/>
</dbReference>
<organism evidence="13 14">
    <name type="scientific">Nothophoma quercina</name>
    <dbReference type="NCBI Taxonomy" id="749835"/>
    <lineage>
        <taxon>Eukaryota</taxon>
        <taxon>Fungi</taxon>
        <taxon>Dikarya</taxon>
        <taxon>Ascomycota</taxon>
        <taxon>Pezizomycotina</taxon>
        <taxon>Dothideomycetes</taxon>
        <taxon>Pleosporomycetidae</taxon>
        <taxon>Pleosporales</taxon>
        <taxon>Pleosporineae</taxon>
        <taxon>Didymellaceae</taxon>
        <taxon>Nothophoma</taxon>
    </lineage>
</organism>
<feature type="domain" description="Helicase C-terminal" evidence="11">
    <location>
        <begin position="350"/>
        <end position="514"/>
    </location>
</feature>
<dbReference type="SMART" id="SM00490">
    <property type="entry name" value="HELICc"/>
    <property type="match status" value="1"/>
</dbReference>
<dbReference type="InterPro" id="IPR000629">
    <property type="entry name" value="RNA-helicase_DEAD-box_CS"/>
</dbReference>
<dbReference type="PROSITE" id="PS00039">
    <property type="entry name" value="DEAD_ATP_HELICASE"/>
    <property type="match status" value="1"/>
</dbReference>
<keyword evidence="4 8" id="KW-0347">Helicase</keyword>